<gene>
    <name evidence="2" type="ORF">MGWOODY_Smn2413</name>
</gene>
<dbReference type="Pfam" id="PF11706">
    <property type="entry name" value="zf-CGNR"/>
    <property type="match status" value="1"/>
</dbReference>
<dbReference type="InterPro" id="IPR023286">
    <property type="entry name" value="ABATE_dom_sf"/>
</dbReference>
<dbReference type="AlphaFoldDB" id="A0A160TJH2"/>
<dbReference type="Gene3D" id="1.10.3300.10">
    <property type="entry name" value="Jann2411-like domain"/>
    <property type="match status" value="1"/>
</dbReference>
<evidence type="ECO:0000259" key="1">
    <source>
        <dbReference type="Pfam" id="PF11706"/>
    </source>
</evidence>
<dbReference type="Pfam" id="PF07336">
    <property type="entry name" value="ABATE"/>
    <property type="match status" value="1"/>
</dbReference>
<dbReference type="PANTHER" id="PTHR35525:SF3">
    <property type="entry name" value="BLL6575 PROTEIN"/>
    <property type="match status" value="1"/>
</dbReference>
<accession>A0A160TJH2</accession>
<dbReference type="SUPFAM" id="SSF160904">
    <property type="entry name" value="Jann2411-like"/>
    <property type="match status" value="1"/>
</dbReference>
<organism evidence="2">
    <name type="scientific">hydrothermal vent metagenome</name>
    <dbReference type="NCBI Taxonomy" id="652676"/>
    <lineage>
        <taxon>unclassified sequences</taxon>
        <taxon>metagenomes</taxon>
        <taxon>ecological metagenomes</taxon>
    </lineage>
</organism>
<name>A0A160TJH2_9ZZZZ</name>
<protein>
    <recommendedName>
        <fullName evidence="1">Zinc finger CGNR domain-containing protein</fullName>
    </recommendedName>
</protein>
<dbReference type="PANTHER" id="PTHR35525">
    <property type="entry name" value="BLL6575 PROTEIN"/>
    <property type="match status" value="1"/>
</dbReference>
<evidence type="ECO:0000313" key="2">
    <source>
        <dbReference type="EMBL" id="CUS45240.1"/>
    </source>
</evidence>
<dbReference type="InterPro" id="IPR010852">
    <property type="entry name" value="ABATE"/>
</dbReference>
<proteinExistence type="predicted"/>
<feature type="domain" description="Zinc finger CGNR" evidence="1">
    <location>
        <begin position="112"/>
        <end position="154"/>
    </location>
</feature>
<dbReference type="EMBL" id="CZQE01000228">
    <property type="protein sequence ID" value="CUS45240.1"/>
    <property type="molecule type" value="Genomic_DNA"/>
</dbReference>
<dbReference type="InterPro" id="IPR021005">
    <property type="entry name" value="Znf_CGNR"/>
</dbReference>
<sequence>MPRELLKAPGDLARWLVAAGLTPTLPEATEADLALAHALREAIYALANARLSEGTDTSDARAIVNAIAANPPAIPHLSPEGTIGMIGSASALLATLAREAVYLFGSEMADSIRQCQSPTCTLFFVDTSRSGDRRWCSMSGCGNKAKVAEFRSRKRKARTGA</sequence>
<reference evidence="2" key="1">
    <citation type="submission" date="2015-10" db="EMBL/GenBank/DDBJ databases">
        <authorList>
            <person name="Gilbert D.G."/>
        </authorList>
    </citation>
    <scope>NUCLEOTIDE SEQUENCE</scope>
</reference>